<sequence length="305" mass="35876">MGNRFESGPQFKLSEAEEKTHELMIQTNEPIDMGDFIDLYGSETVERDIQYTEELKKKFNEQDDKNQREIKKLADLFEALISNFVELEDWMGEDIFMVKTSEYDDYKNGVDVVAEFLKDGKFSHLGLAIDVTFGNYLDKKFQRIKQEIQEGQLTKVKYFMSEGGDFRGELKNIPRVVLATDRATIKELSTLWTDLTFLKGRLKDRRERGGNVSDIREKIQETRDKLKDHPIQLEILHQIRFQLEKFAEHAEKIGQREQLTKKYKATLEIINQIIDAKKDLANKIKEEGYSYSQFDRLQTFLKENF</sequence>
<evidence type="ECO:0000313" key="2">
    <source>
        <dbReference type="Proteomes" id="UP000228496"/>
    </source>
</evidence>
<dbReference type="EMBL" id="PCXQ01000005">
    <property type="protein sequence ID" value="PJE50767.1"/>
    <property type="molecule type" value="Genomic_DNA"/>
</dbReference>
<dbReference type="Proteomes" id="UP000228496">
    <property type="component" value="Unassembled WGS sequence"/>
</dbReference>
<reference evidence="1 2" key="1">
    <citation type="submission" date="2017-09" db="EMBL/GenBank/DDBJ databases">
        <title>Depth-based differentiation of microbial function through sediment-hosted aquifers and enrichment of novel symbionts in the deep terrestrial subsurface.</title>
        <authorList>
            <person name="Probst A.J."/>
            <person name="Ladd B."/>
            <person name="Jarett J.K."/>
            <person name="Geller-Mcgrath D.E."/>
            <person name="Sieber C.M."/>
            <person name="Emerson J.B."/>
            <person name="Anantharaman K."/>
            <person name="Thomas B.C."/>
            <person name="Malmstrom R."/>
            <person name="Stieglmeier M."/>
            <person name="Klingl A."/>
            <person name="Woyke T."/>
            <person name="Ryan C.M."/>
            <person name="Banfield J.F."/>
        </authorList>
    </citation>
    <scope>NUCLEOTIDE SEQUENCE [LARGE SCALE GENOMIC DNA]</scope>
    <source>
        <strain evidence="1">CG10_big_fil_rev_8_21_14_0_10_36_16</strain>
    </source>
</reference>
<accession>A0A2J0Q734</accession>
<comment type="caution">
    <text evidence="1">The sequence shown here is derived from an EMBL/GenBank/DDBJ whole genome shotgun (WGS) entry which is preliminary data.</text>
</comment>
<protein>
    <submittedName>
        <fullName evidence="1">Uncharacterized protein</fullName>
    </submittedName>
</protein>
<dbReference type="AlphaFoldDB" id="A0A2J0Q734"/>
<proteinExistence type="predicted"/>
<evidence type="ECO:0000313" key="1">
    <source>
        <dbReference type="EMBL" id="PJE50767.1"/>
    </source>
</evidence>
<organism evidence="1 2">
    <name type="scientific">Candidatus Yanofskybacteria bacterium CG10_big_fil_rev_8_21_14_0_10_36_16</name>
    <dbReference type="NCBI Taxonomy" id="1975096"/>
    <lineage>
        <taxon>Bacteria</taxon>
        <taxon>Candidatus Yanofskyibacteriota</taxon>
    </lineage>
</organism>
<name>A0A2J0Q734_9BACT</name>
<gene>
    <name evidence="1" type="ORF">COV29_03485</name>
</gene>